<evidence type="ECO:0000313" key="2">
    <source>
        <dbReference type="Proteomes" id="UP000271889"/>
    </source>
</evidence>
<organism evidence="1 2">
    <name type="scientific">Cylicostephanus goldi</name>
    <name type="common">Nematode worm</name>
    <dbReference type="NCBI Taxonomy" id="71465"/>
    <lineage>
        <taxon>Eukaryota</taxon>
        <taxon>Metazoa</taxon>
        <taxon>Ecdysozoa</taxon>
        <taxon>Nematoda</taxon>
        <taxon>Chromadorea</taxon>
        <taxon>Rhabditida</taxon>
        <taxon>Rhabditina</taxon>
        <taxon>Rhabditomorpha</taxon>
        <taxon>Strongyloidea</taxon>
        <taxon>Strongylidae</taxon>
        <taxon>Cylicostephanus</taxon>
    </lineage>
</organism>
<proteinExistence type="predicted"/>
<dbReference type="InterPro" id="IPR042099">
    <property type="entry name" value="ANL_N_sf"/>
</dbReference>
<keyword evidence="2" id="KW-1185">Reference proteome</keyword>
<dbReference type="OrthoDB" id="5860081at2759"/>
<dbReference type="Proteomes" id="UP000271889">
    <property type="component" value="Unassembled WGS sequence"/>
</dbReference>
<gene>
    <name evidence="1" type="ORF">CGOC_LOCUS9049</name>
</gene>
<feature type="non-terminal residue" evidence="1">
    <location>
        <position position="78"/>
    </location>
</feature>
<dbReference type="Gene3D" id="3.40.50.12780">
    <property type="entry name" value="N-terminal domain of ligase-like"/>
    <property type="match status" value="1"/>
</dbReference>
<name>A0A3P7MG75_CYLGO</name>
<protein>
    <submittedName>
        <fullName evidence="1">Uncharacterized protein</fullName>
    </submittedName>
</protein>
<evidence type="ECO:0000313" key="1">
    <source>
        <dbReference type="EMBL" id="VDN21468.1"/>
    </source>
</evidence>
<dbReference type="AlphaFoldDB" id="A0A3P7MG75"/>
<sequence>MRLFPDELERQFVDSHCKVIVTDKPHLHKVLLASKRCPEVKTVICTRTQRSSGALPEGVIAWDEVIATPVSSLPKYNY</sequence>
<accession>A0A3P7MG75</accession>
<dbReference type="SUPFAM" id="SSF56801">
    <property type="entry name" value="Acetyl-CoA synthetase-like"/>
    <property type="match status" value="1"/>
</dbReference>
<dbReference type="EMBL" id="UYRV01105670">
    <property type="protein sequence ID" value="VDN21468.1"/>
    <property type="molecule type" value="Genomic_DNA"/>
</dbReference>
<reference evidence="1 2" key="1">
    <citation type="submission" date="2018-11" db="EMBL/GenBank/DDBJ databases">
        <authorList>
            <consortium name="Pathogen Informatics"/>
        </authorList>
    </citation>
    <scope>NUCLEOTIDE SEQUENCE [LARGE SCALE GENOMIC DNA]</scope>
</reference>